<keyword evidence="11" id="KW-1185">Reference proteome</keyword>
<name>A0A967EIT4_9PROT</name>
<comment type="caution">
    <text evidence="10">The sequence shown here is derived from an EMBL/GenBank/DDBJ whole genome shotgun (WGS) entry which is preliminary data.</text>
</comment>
<dbReference type="AlphaFoldDB" id="A0A967EIT4"/>
<evidence type="ECO:0000256" key="8">
    <source>
        <dbReference type="SAM" id="MobiDB-lite"/>
    </source>
</evidence>
<dbReference type="EMBL" id="WOTH01000011">
    <property type="protein sequence ID" value="NHO53814.1"/>
    <property type="molecule type" value="Genomic_DNA"/>
</dbReference>
<evidence type="ECO:0000313" key="10">
    <source>
        <dbReference type="EMBL" id="NHO53814.1"/>
    </source>
</evidence>
<comment type="similarity">
    <text evidence="3">Belongs to the Nudix hydrolase family. NudK subfamily.</text>
</comment>
<reference evidence="10" key="1">
    <citation type="submission" date="2019-11" db="EMBL/GenBank/DDBJ databases">
        <title>Description of new Acetobacter species.</title>
        <authorList>
            <person name="Cleenwerck I."/>
            <person name="Sombolestani A.S."/>
        </authorList>
    </citation>
    <scope>NUCLEOTIDE SEQUENCE</scope>
    <source>
        <strain evidence="10">LMG 1626</strain>
    </source>
</reference>
<proteinExistence type="inferred from homology"/>
<feature type="region of interest" description="Disordered" evidence="8">
    <location>
        <begin position="1"/>
        <end position="22"/>
    </location>
</feature>
<dbReference type="SUPFAM" id="SSF55811">
    <property type="entry name" value="Nudix"/>
    <property type="match status" value="1"/>
</dbReference>
<dbReference type="Pfam" id="PF00293">
    <property type="entry name" value="NUDIX"/>
    <property type="match status" value="1"/>
</dbReference>
<dbReference type="GO" id="GO:0019693">
    <property type="term" value="P:ribose phosphate metabolic process"/>
    <property type="evidence" value="ECO:0007669"/>
    <property type="project" value="TreeGrafter"/>
</dbReference>
<evidence type="ECO:0000256" key="6">
    <source>
        <dbReference type="ARBA" id="ARBA00032162"/>
    </source>
</evidence>
<keyword evidence="5" id="KW-0378">Hydrolase</keyword>
<dbReference type="PANTHER" id="PTHR11839">
    <property type="entry name" value="UDP/ADP-SUGAR PYROPHOSPHATASE"/>
    <property type="match status" value="1"/>
</dbReference>
<dbReference type="GO" id="GO:0006753">
    <property type="term" value="P:nucleoside phosphate metabolic process"/>
    <property type="evidence" value="ECO:0007669"/>
    <property type="project" value="TreeGrafter"/>
</dbReference>
<protein>
    <recommendedName>
        <fullName evidence="4">GDP-mannose pyrophosphatase</fullName>
    </recommendedName>
    <alternativeName>
        <fullName evidence="6">GDP-mannose hydrolase</fullName>
    </alternativeName>
    <alternativeName>
        <fullName evidence="7">GDPMK</fullName>
    </alternativeName>
</protein>
<comment type="catalytic activity">
    <reaction evidence="1">
        <text>GDP-alpha-D-mannose + H2O = alpha-D-mannose 1-phosphate + GMP + 2 H(+)</text>
        <dbReference type="Rhea" id="RHEA:27978"/>
        <dbReference type="ChEBI" id="CHEBI:15377"/>
        <dbReference type="ChEBI" id="CHEBI:15378"/>
        <dbReference type="ChEBI" id="CHEBI:57527"/>
        <dbReference type="ChEBI" id="CHEBI:58115"/>
        <dbReference type="ChEBI" id="CHEBI:58409"/>
    </reaction>
</comment>
<evidence type="ECO:0000256" key="1">
    <source>
        <dbReference type="ARBA" id="ARBA00000847"/>
    </source>
</evidence>
<evidence type="ECO:0000256" key="2">
    <source>
        <dbReference type="ARBA" id="ARBA00001946"/>
    </source>
</evidence>
<evidence type="ECO:0000256" key="7">
    <source>
        <dbReference type="ARBA" id="ARBA00032272"/>
    </source>
</evidence>
<gene>
    <name evidence="10" type="ORF">GOB87_07530</name>
</gene>
<dbReference type="CDD" id="cd24161">
    <property type="entry name" value="NUDIX_ADPRase_Ndx2"/>
    <property type="match status" value="1"/>
</dbReference>
<dbReference type="InterPro" id="IPR000086">
    <property type="entry name" value="NUDIX_hydrolase_dom"/>
</dbReference>
<evidence type="ECO:0000259" key="9">
    <source>
        <dbReference type="PROSITE" id="PS51462"/>
    </source>
</evidence>
<evidence type="ECO:0000313" key="11">
    <source>
        <dbReference type="Proteomes" id="UP000597459"/>
    </source>
</evidence>
<dbReference type="Gene3D" id="3.90.79.10">
    <property type="entry name" value="Nucleoside Triphosphate Pyrophosphohydrolase"/>
    <property type="match status" value="1"/>
</dbReference>
<feature type="domain" description="Nudix hydrolase" evidence="9">
    <location>
        <begin position="55"/>
        <end position="189"/>
    </location>
</feature>
<dbReference type="PANTHER" id="PTHR11839:SF18">
    <property type="entry name" value="NUDIX HYDROLASE DOMAIN-CONTAINING PROTEIN"/>
    <property type="match status" value="1"/>
</dbReference>
<sequence>MTTDSSDSLSQTGTPDDGGYVTLSSRVAYENPWTRLREDIIRRPNGKDGLYGVVERGDFVVIMPVGGTKDAPTVTLIQQFRYPVQRRMWEFPMGMWESRPGTDPDIVAAGELREETGLTAATMQHIGVTYQGAGYTTQLGHVYLATGLTQGARALEETEQDITCHTLPLAEFERMVRENEITCMVTLAAFAMIRERGLI</sequence>
<dbReference type="InterPro" id="IPR015797">
    <property type="entry name" value="NUDIX_hydrolase-like_dom_sf"/>
</dbReference>
<comment type="cofactor">
    <cofactor evidence="2">
        <name>Mg(2+)</name>
        <dbReference type="ChEBI" id="CHEBI:18420"/>
    </cofactor>
</comment>
<evidence type="ECO:0000256" key="4">
    <source>
        <dbReference type="ARBA" id="ARBA00016377"/>
    </source>
</evidence>
<dbReference type="GO" id="GO:0016787">
    <property type="term" value="F:hydrolase activity"/>
    <property type="evidence" value="ECO:0007669"/>
    <property type="project" value="UniProtKB-KW"/>
</dbReference>
<evidence type="ECO:0000256" key="5">
    <source>
        <dbReference type="ARBA" id="ARBA00022801"/>
    </source>
</evidence>
<evidence type="ECO:0000256" key="3">
    <source>
        <dbReference type="ARBA" id="ARBA00007275"/>
    </source>
</evidence>
<dbReference type="GO" id="GO:0005829">
    <property type="term" value="C:cytosol"/>
    <property type="evidence" value="ECO:0007669"/>
    <property type="project" value="TreeGrafter"/>
</dbReference>
<dbReference type="PROSITE" id="PS51462">
    <property type="entry name" value="NUDIX"/>
    <property type="match status" value="1"/>
</dbReference>
<dbReference type="RefSeq" id="WP_166314538.1">
    <property type="nucleotide sequence ID" value="NZ_WOTH01000011.1"/>
</dbReference>
<feature type="compositionally biased region" description="Polar residues" evidence="8">
    <location>
        <begin position="1"/>
        <end position="14"/>
    </location>
</feature>
<organism evidence="10 11">
    <name type="scientific">Acetobacter estunensis</name>
    <dbReference type="NCBI Taxonomy" id="104097"/>
    <lineage>
        <taxon>Bacteria</taxon>
        <taxon>Pseudomonadati</taxon>
        <taxon>Pseudomonadota</taxon>
        <taxon>Alphaproteobacteria</taxon>
        <taxon>Acetobacterales</taxon>
        <taxon>Acetobacteraceae</taxon>
        <taxon>Acetobacter</taxon>
    </lineage>
</organism>
<accession>A0A967EIT4</accession>
<dbReference type="Proteomes" id="UP000597459">
    <property type="component" value="Unassembled WGS sequence"/>
</dbReference>